<comment type="caution">
    <text evidence="2">The sequence shown here is derived from an EMBL/GenBank/DDBJ whole genome shotgun (WGS) entry which is preliminary data.</text>
</comment>
<dbReference type="Proteomes" id="UP000325081">
    <property type="component" value="Unassembled WGS sequence"/>
</dbReference>
<keyword evidence="3" id="KW-1185">Reference proteome</keyword>
<sequence length="139" mass="14427">ALAAAVALEEAMMAESAMKVAAAARTDGELALELEKVFLEDAIESAELLAEKVDALAATFAKNQAILSAEAEKATAVTDGHHDGAVAKNPAGIAPVRRPQLQSAVCRPPAGNGELRYNAVRLAVDSTFFGGLHVAIHIR</sequence>
<evidence type="ECO:0000313" key="2">
    <source>
        <dbReference type="EMBL" id="GER34920.1"/>
    </source>
</evidence>
<accession>A0A5A7PQ48</accession>
<evidence type="ECO:0000259" key="1">
    <source>
        <dbReference type="PROSITE" id="PS50905"/>
    </source>
</evidence>
<gene>
    <name evidence="2" type="ORF">STAS_11181</name>
</gene>
<name>A0A5A7PQ48_STRAF</name>
<dbReference type="PROSITE" id="PS50905">
    <property type="entry name" value="FERRITIN_LIKE"/>
    <property type="match status" value="1"/>
</dbReference>
<proteinExistence type="predicted"/>
<dbReference type="InterPro" id="IPR009040">
    <property type="entry name" value="Ferritin-like_diiron"/>
</dbReference>
<reference evidence="3" key="1">
    <citation type="journal article" date="2019" name="Curr. Biol.">
        <title>Genome Sequence of Striga asiatica Provides Insight into the Evolution of Plant Parasitism.</title>
        <authorList>
            <person name="Yoshida S."/>
            <person name="Kim S."/>
            <person name="Wafula E.K."/>
            <person name="Tanskanen J."/>
            <person name="Kim Y.M."/>
            <person name="Honaas L."/>
            <person name="Yang Z."/>
            <person name="Spallek T."/>
            <person name="Conn C.E."/>
            <person name="Ichihashi Y."/>
            <person name="Cheong K."/>
            <person name="Cui S."/>
            <person name="Der J.P."/>
            <person name="Gundlach H."/>
            <person name="Jiao Y."/>
            <person name="Hori C."/>
            <person name="Ishida J.K."/>
            <person name="Kasahara H."/>
            <person name="Kiba T."/>
            <person name="Kim M.S."/>
            <person name="Koo N."/>
            <person name="Laohavisit A."/>
            <person name="Lee Y.H."/>
            <person name="Lumba S."/>
            <person name="McCourt P."/>
            <person name="Mortimer J.C."/>
            <person name="Mutuku J.M."/>
            <person name="Nomura T."/>
            <person name="Sasaki-Sekimoto Y."/>
            <person name="Seto Y."/>
            <person name="Wang Y."/>
            <person name="Wakatake T."/>
            <person name="Sakakibara H."/>
            <person name="Demura T."/>
            <person name="Yamaguchi S."/>
            <person name="Yoneyama K."/>
            <person name="Manabe R.I."/>
            <person name="Nelson D.C."/>
            <person name="Schulman A.H."/>
            <person name="Timko M.P."/>
            <person name="dePamphilis C.W."/>
            <person name="Choi D."/>
            <person name="Shirasu K."/>
        </authorList>
    </citation>
    <scope>NUCLEOTIDE SEQUENCE [LARGE SCALE GENOMIC DNA]</scope>
    <source>
        <strain evidence="3">cv. UVA1</strain>
    </source>
</reference>
<organism evidence="2 3">
    <name type="scientific">Striga asiatica</name>
    <name type="common">Asiatic witchweed</name>
    <name type="synonym">Buchnera asiatica</name>
    <dbReference type="NCBI Taxonomy" id="4170"/>
    <lineage>
        <taxon>Eukaryota</taxon>
        <taxon>Viridiplantae</taxon>
        <taxon>Streptophyta</taxon>
        <taxon>Embryophyta</taxon>
        <taxon>Tracheophyta</taxon>
        <taxon>Spermatophyta</taxon>
        <taxon>Magnoliopsida</taxon>
        <taxon>eudicotyledons</taxon>
        <taxon>Gunneridae</taxon>
        <taxon>Pentapetalae</taxon>
        <taxon>asterids</taxon>
        <taxon>lamiids</taxon>
        <taxon>Lamiales</taxon>
        <taxon>Orobanchaceae</taxon>
        <taxon>Buchnereae</taxon>
        <taxon>Striga</taxon>
    </lineage>
</organism>
<feature type="non-terminal residue" evidence="2">
    <location>
        <position position="1"/>
    </location>
</feature>
<dbReference type="AlphaFoldDB" id="A0A5A7PQ48"/>
<protein>
    <recommendedName>
        <fullName evidence="1">Ferritin-like diiron domain-containing protein</fullName>
    </recommendedName>
</protein>
<dbReference type="EMBL" id="BKCP01004960">
    <property type="protein sequence ID" value="GER34920.1"/>
    <property type="molecule type" value="Genomic_DNA"/>
</dbReference>
<feature type="domain" description="Ferritin-like diiron" evidence="1">
    <location>
        <begin position="1"/>
        <end position="60"/>
    </location>
</feature>
<evidence type="ECO:0000313" key="3">
    <source>
        <dbReference type="Proteomes" id="UP000325081"/>
    </source>
</evidence>